<evidence type="ECO:0000313" key="1">
    <source>
        <dbReference type="EMBL" id="CAA9288790.1"/>
    </source>
</evidence>
<sequence length="71" mass="7420">MGAPYLTLLLADGRLPTGAHTQSAGVEPAFQAGMALASVPDYLTVRLRTVTEVEAATAVLARRTWLEGGAH</sequence>
<dbReference type="EMBL" id="CADCTS010000053">
    <property type="protein sequence ID" value="CAA9288790.1"/>
    <property type="molecule type" value="Genomic_DNA"/>
</dbReference>
<dbReference type="Gene3D" id="1.10.4190.10">
    <property type="entry name" value="Urease accessory protein UreF"/>
    <property type="match status" value="1"/>
</dbReference>
<name>A0A6J4JW15_9ACTN</name>
<reference evidence="1" key="1">
    <citation type="submission" date="2020-02" db="EMBL/GenBank/DDBJ databases">
        <authorList>
            <person name="Meier V. D."/>
        </authorList>
    </citation>
    <scope>NUCLEOTIDE SEQUENCE</scope>
    <source>
        <strain evidence="1">AVDCRST_MAG48</strain>
    </source>
</reference>
<accession>A0A6J4JW15</accession>
<organism evidence="1">
    <name type="scientific">uncultured Friedmanniella sp</name>
    <dbReference type="NCBI Taxonomy" id="335381"/>
    <lineage>
        <taxon>Bacteria</taxon>
        <taxon>Bacillati</taxon>
        <taxon>Actinomycetota</taxon>
        <taxon>Actinomycetes</taxon>
        <taxon>Propionibacteriales</taxon>
        <taxon>Nocardioidaceae</taxon>
        <taxon>Friedmanniella</taxon>
        <taxon>environmental samples</taxon>
    </lineage>
</organism>
<feature type="non-terminal residue" evidence="1">
    <location>
        <position position="71"/>
    </location>
</feature>
<proteinExistence type="predicted"/>
<dbReference type="AlphaFoldDB" id="A0A6J4JW15"/>
<dbReference type="InterPro" id="IPR038277">
    <property type="entry name" value="UreF_sf"/>
</dbReference>
<gene>
    <name evidence="1" type="ORF">AVDCRST_MAG48-355</name>
</gene>
<protein>
    <submittedName>
        <fullName evidence="1">Urease accessory protein UreF</fullName>
    </submittedName>
</protein>